<sequence length="1137" mass="128926">MVKKIQKNPSKKRGVDEHGSTNTLCHLSDSSDREKCYASAATVLAQREADILPTFGGRKWRVSVEIKEDARRIREVQKRDEKNKNKGTATSRGASLSDLQNGPLFRWYKNELELAILPNIIQDLDIRVLVDLKDEVTYRTVSEMNSKKTIHDIENRNKNDKGLRITEQALNDDVFKPIIKTIWISPQYECIRNWDDVVKACKELSNRSKIIDRIIYGLGAKGNVMKPKKASSLFASVQEGLEAGQYRFEKDGLWVVGQENSWQAGNTLILARKAALGLNDDDGFEEKKKPSPFRIVQGKALYIEHYKKDFAMEKRAELARRPRGKIEGDTKAGGRKDRQGGGRKEGAGDCRGEARGRQARQGGRGEAKTAAKNANSNYSKYIEEPLPSARLPVKKKETSKYSYTLNMANRDLSNQYDTLPREEAMIWETKALLANMKVEEEVLKKEREEAEIERKKLYWENRERKNRGPCEPPSEEDRAKMVTPKIGMEVKVKYDDGNWYLGKVIAVDGPFVKLEYEDGETAKEEFHDDDLCLIESEEDIKQREFDAEVKARKEAEDRRIEAELAERAAMVAVPVYNFGNPNPAAPPKPMIPQRTIQVLAVQPGMQPIAPQRKYAVQPTGSSKPQKLNQGTTGKKCKSCDHFALRGNYGFCAQHRPPTQRVPNPKLENCPPAPPVWQPPVAAVQQPAVVVQPVAQAIPQQHIQQPPPVPVVQQQFYNQPQLPQPPQQPVPALALIPPPKPNPDKIGVLKPREQKHEADEFGRLLAEALNKEPLPAPQFSLPVAAVAAMQRSQPTLTKPRVTQHYPPSPSPVVPQQQPAASFTTTTTTTTTTITTITSGLPSLPLPGQNKIQPAEFQNWLQHRKQDWRNNNYNPGTTAQASSGGVLAAAPSPAPTQKIVKTQQVDPAEQERRRLLHLQQQQQQQQQHALQVQENLKRAREFRQQQEAYKKAQMNRSNETLVEQACRIFSPVDDQWHNTTCTGYDKETMEHTFQIGKKETRKIDITKYMILWEKDRVNHKSDLYGLNEEQIKVCYDAAIEHYEQVMHTVKSRGLAHELQEGFDVLRERGFGRYDMTVPEYDKFEFLTSPNAAWMPIVHRCLGEKVERVHMGCFLSLPGSHHQIYHQVRQSFAARSEATN</sequence>
<accession>A0A9W6ZDK7</accession>
<dbReference type="Gene3D" id="2.30.30.140">
    <property type="match status" value="1"/>
</dbReference>
<protein>
    <recommendedName>
        <fullName evidence="3">Tudor domain-containing protein</fullName>
    </recommendedName>
</protein>
<keyword evidence="1" id="KW-0175">Coiled coil</keyword>
<feature type="region of interest" description="Disordered" evidence="2">
    <location>
        <begin position="1"/>
        <end position="28"/>
    </location>
</feature>
<dbReference type="SMART" id="SM00333">
    <property type="entry name" value="TUDOR"/>
    <property type="match status" value="1"/>
</dbReference>
<reference evidence="5" key="1">
    <citation type="journal article" date="2023" name="Commun. Biol.">
        <title>Genome analysis of Parmales, the sister group of diatoms, reveals the evolutionary specialization of diatoms from phago-mixotrophs to photoautotrophs.</title>
        <authorList>
            <person name="Ban H."/>
            <person name="Sato S."/>
            <person name="Yoshikawa S."/>
            <person name="Yamada K."/>
            <person name="Nakamura Y."/>
            <person name="Ichinomiya M."/>
            <person name="Sato N."/>
            <person name="Blanc-Mathieu R."/>
            <person name="Endo H."/>
            <person name="Kuwata A."/>
            <person name="Ogata H."/>
        </authorList>
    </citation>
    <scope>NUCLEOTIDE SEQUENCE [LARGE SCALE GENOMIC DNA]</scope>
</reference>
<feature type="compositionally biased region" description="Polar residues" evidence="2">
    <location>
        <begin position="86"/>
        <end position="95"/>
    </location>
</feature>
<evidence type="ECO:0000259" key="3">
    <source>
        <dbReference type="SMART" id="SM00333"/>
    </source>
</evidence>
<proteinExistence type="predicted"/>
<evidence type="ECO:0000256" key="2">
    <source>
        <dbReference type="SAM" id="MobiDB-lite"/>
    </source>
</evidence>
<feature type="region of interest" description="Disordered" evidence="2">
    <location>
        <begin position="76"/>
        <end position="95"/>
    </location>
</feature>
<dbReference type="AlphaFoldDB" id="A0A9W6ZDK7"/>
<evidence type="ECO:0000313" key="5">
    <source>
        <dbReference type="Proteomes" id="UP001162640"/>
    </source>
</evidence>
<evidence type="ECO:0000256" key="1">
    <source>
        <dbReference type="SAM" id="Coils"/>
    </source>
</evidence>
<feature type="region of interest" description="Disordered" evidence="2">
    <location>
        <begin position="615"/>
        <end position="634"/>
    </location>
</feature>
<comment type="caution">
    <text evidence="4">The sequence shown here is derived from an EMBL/GenBank/DDBJ whole genome shotgun (WGS) entry which is preliminary data.</text>
</comment>
<feature type="compositionally biased region" description="Basic residues" evidence="2">
    <location>
        <begin position="1"/>
        <end position="12"/>
    </location>
</feature>
<feature type="coiled-coil region" evidence="1">
    <location>
        <begin position="433"/>
        <end position="460"/>
    </location>
</feature>
<feature type="region of interest" description="Disordered" evidence="2">
    <location>
        <begin position="317"/>
        <end position="372"/>
    </location>
</feature>
<name>A0A9W6ZDK7_9STRA</name>
<dbReference type="EMBL" id="BLQM01000014">
    <property type="protein sequence ID" value="GMH50296.1"/>
    <property type="molecule type" value="Genomic_DNA"/>
</dbReference>
<feature type="compositionally biased region" description="Polar residues" evidence="2">
    <location>
        <begin position="872"/>
        <end position="881"/>
    </location>
</feature>
<feature type="domain" description="Tudor" evidence="3">
    <location>
        <begin position="482"/>
        <end position="539"/>
    </location>
</feature>
<feature type="compositionally biased region" description="Basic and acidic residues" evidence="2">
    <location>
        <begin position="317"/>
        <end position="356"/>
    </location>
</feature>
<feature type="region of interest" description="Disordered" evidence="2">
    <location>
        <begin position="872"/>
        <end position="895"/>
    </location>
</feature>
<organism evidence="4 5">
    <name type="scientific">Triparma laevis f. inornata</name>
    <dbReference type="NCBI Taxonomy" id="1714386"/>
    <lineage>
        <taxon>Eukaryota</taxon>
        <taxon>Sar</taxon>
        <taxon>Stramenopiles</taxon>
        <taxon>Ochrophyta</taxon>
        <taxon>Bolidophyceae</taxon>
        <taxon>Parmales</taxon>
        <taxon>Triparmaceae</taxon>
        <taxon>Triparma</taxon>
    </lineage>
</organism>
<evidence type="ECO:0000313" key="4">
    <source>
        <dbReference type="EMBL" id="GMH50296.1"/>
    </source>
</evidence>
<feature type="compositionally biased region" description="Polar residues" evidence="2">
    <location>
        <begin position="618"/>
        <end position="632"/>
    </location>
</feature>
<dbReference type="InterPro" id="IPR002999">
    <property type="entry name" value="Tudor"/>
</dbReference>
<gene>
    <name evidence="4" type="ORF">TL16_g00737</name>
</gene>
<dbReference type="CDD" id="cd04508">
    <property type="entry name" value="Tudor_SF"/>
    <property type="match status" value="1"/>
</dbReference>
<dbReference type="Proteomes" id="UP001162640">
    <property type="component" value="Unassembled WGS sequence"/>
</dbReference>
<feature type="region of interest" description="Disordered" evidence="2">
    <location>
        <begin position="795"/>
        <end position="817"/>
    </location>
</feature>